<dbReference type="InterPro" id="IPR015659">
    <property type="entry name" value="Proline_oxidase"/>
</dbReference>
<keyword evidence="4 5" id="KW-0642">Proline metabolism</keyword>
<name>A0A9P0CGK2_BEMTA</name>
<feature type="domain" description="Proline dehydrogenase" evidence="6">
    <location>
        <begin position="148"/>
        <end position="608"/>
    </location>
</feature>
<organism evidence="7 8">
    <name type="scientific">Bemisia tabaci</name>
    <name type="common">Sweetpotato whitefly</name>
    <name type="synonym">Aleurodes tabaci</name>
    <dbReference type="NCBI Taxonomy" id="7038"/>
    <lineage>
        <taxon>Eukaryota</taxon>
        <taxon>Metazoa</taxon>
        <taxon>Ecdysozoa</taxon>
        <taxon>Arthropoda</taxon>
        <taxon>Hexapoda</taxon>
        <taxon>Insecta</taxon>
        <taxon>Pterygota</taxon>
        <taxon>Neoptera</taxon>
        <taxon>Paraneoptera</taxon>
        <taxon>Hemiptera</taxon>
        <taxon>Sternorrhyncha</taxon>
        <taxon>Aleyrodoidea</taxon>
        <taxon>Aleyrodidae</taxon>
        <taxon>Aleyrodinae</taxon>
        <taxon>Bemisia</taxon>
    </lineage>
</organism>
<comment type="pathway">
    <text evidence="1">Amino-acid degradation; L-proline degradation into L-glutamate; L-glutamate from L-proline: step 1/2.</text>
</comment>
<evidence type="ECO:0000313" key="7">
    <source>
        <dbReference type="EMBL" id="CAH0773941.1"/>
    </source>
</evidence>
<accession>A0A9P0CGK2</accession>
<dbReference type="Pfam" id="PF01619">
    <property type="entry name" value="Pro_dh"/>
    <property type="match status" value="1"/>
</dbReference>
<dbReference type="GO" id="GO:0071949">
    <property type="term" value="F:FAD binding"/>
    <property type="evidence" value="ECO:0007669"/>
    <property type="project" value="TreeGrafter"/>
</dbReference>
<evidence type="ECO:0000256" key="2">
    <source>
        <dbReference type="ARBA" id="ARBA00005869"/>
    </source>
</evidence>
<comment type="cofactor">
    <cofactor evidence="5">
        <name>FAD</name>
        <dbReference type="ChEBI" id="CHEBI:57692"/>
    </cofactor>
</comment>
<dbReference type="KEGG" id="btab:109041671"/>
<dbReference type="OrthoDB" id="5464at2759"/>
<dbReference type="FunFam" id="3.20.20.220:FF:000029">
    <property type="entry name" value="Proline dehydrogenase"/>
    <property type="match status" value="1"/>
</dbReference>
<evidence type="ECO:0000256" key="4">
    <source>
        <dbReference type="ARBA" id="ARBA00023062"/>
    </source>
</evidence>
<evidence type="ECO:0000313" key="8">
    <source>
        <dbReference type="Proteomes" id="UP001152759"/>
    </source>
</evidence>
<sequence>MAFLRAVIRHSNSRNTGNIYLLHGTKGARNQIYYPLINYCPSALRSSVTNPLNSNVTASINENAPVRDPLDTNFSDPKAAFKSKTTWEVVRAYLVYQMCSSSWLVENNMKLMKLGKAVFGEKLFCQIMKLTFYGHFVAGEDQYKIVPTLQRLQSFGVKPILDYSVEEDISQEEAEQREVDASLSEVEKKEASSGVKAKPDEAAEVLGAPLPQYHVDKNFADRRYKVASARTYFYLNEATCERNVETFQNCLHAVANATYGTGITAIKLTALGRPQLLLQLSEVIMRARNFVTEVMGGRGNVIGQNLSKDDLIKKLKERGIQDTEKFLEKVVVDAQGVIHLFPWSGLIDENFGLSETFRVPSLKEGRMVRLLSQLSQKEEEMFRNMVRRLNTLVRTAEELDVRIMVDAEQTYFQPAISRLTLELMQKYNTEKAIVFNTYQCYLREAYNEVVTDLNQAKRQKFYFGAKLVRGAYIEQERARASALGYPDPINPSYEATSEMYHKTLTECLSRIKTLKDAGDDPKKIAIMVASHNEDTVRFALQKMDEIGISPEDKVICFGQLLGMCDYITFPLGQAGYSAYKYTPYGPVNEVLPYLSRRAMENKGVLKKIEKEKSLLLSEIARRLKSGQIFYRPRGNYRPI</sequence>
<evidence type="ECO:0000259" key="6">
    <source>
        <dbReference type="Pfam" id="PF01619"/>
    </source>
</evidence>
<keyword evidence="5" id="KW-0285">Flavoprotein</keyword>
<comment type="similarity">
    <text evidence="2 5">Belongs to the proline oxidase family.</text>
</comment>
<dbReference type="GO" id="GO:0004657">
    <property type="term" value="F:proline dehydrogenase activity"/>
    <property type="evidence" value="ECO:0007669"/>
    <property type="project" value="UniProtKB-EC"/>
</dbReference>
<gene>
    <name evidence="7" type="ORF">BEMITA_LOCUS10364</name>
</gene>
<dbReference type="InterPro" id="IPR029041">
    <property type="entry name" value="FAD-linked_oxidoreductase-like"/>
</dbReference>
<dbReference type="SUPFAM" id="SSF51730">
    <property type="entry name" value="FAD-linked oxidoreductase"/>
    <property type="match status" value="1"/>
</dbReference>
<dbReference type="EMBL" id="OU963867">
    <property type="protein sequence ID" value="CAH0773941.1"/>
    <property type="molecule type" value="Genomic_DNA"/>
</dbReference>
<dbReference type="InterPro" id="IPR002872">
    <property type="entry name" value="Proline_DH_dom"/>
</dbReference>
<evidence type="ECO:0000256" key="1">
    <source>
        <dbReference type="ARBA" id="ARBA00004739"/>
    </source>
</evidence>
<dbReference type="GO" id="GO:0005739">
    <property type="term" value="C:mitochondrion"/>
    <property type="evidence" value="ECO:0007669"/>
    <property type="project" value="TreeGrafter"/>
</dbReference>
<dbReference type="Gene3D" id="3.20.20.220">
    <property type="match status" value="2"/>
</dbReference>
<protein>
    <recommendedName>
        <fullName evidence="5">Proline dehydrogenase</fullName>
        <ecNumber evidence="5">1.5.5.2</ecNumber>
    </recommendedName>
</protein>
<keyword evidence="5" id="KW-0274">FAD</keyword>
<keyword evidence="3 5" id="KW-0560">Oxidoreductase</keyword>
<reference evidence="7" key="1">
    <citation type="submission" date="2021-12" db="EMBL/GenBank/DDBJ databases">
        <authorList>
            <person name="King R."/>
        </authorList>
    </citation>
    <scope>NUCLEOTIDE SEQUENCE</scope>
</reference>
<dbReference type="PANTHER" id="PTHR13914">
    <property type="entry name" value="PROLINE OXIDASE"/>
    <property type="match status" value="1"/>
</dbReference>
<comment type="function">
    <text evidence="5">Converts proline to delta-1-pyrroline-5-carboxylate.</text>
</comment>
<comment type="catalytic activity">
    <reaction evidence="5">
        <text>L-proline + a quinone = (S)-1-pyrroline-5-carboxylate + a quinol + H(+)</text>
        <dbReference type="Rhea" id="RHEA:23784"/>
        <dbReference type="ChEBI" id="CHEBI:15378"/>
        <dbReference type="ChEBI" id="CHEBI:17388"/>
        <dbReference type="ChEBI" id="CHEBI:24646"/>
        <dbReference type="ChEBI" id="CHEBI:60039"/>
        <dbReference type="ChEBI" id="CHEBI:132124"/>
        <dbReference type="EC" id="1.5.5.2"/>
    </reaction>
</comment>
<evidence type="ECO:0000256" key="5">
    <source>
        <dbReference type="RuleBase" id="RU364054"/>
    </source>
</evidence>
<dbReference type="Proteomes" id="UP001152759">
    <property type="component" value="Chromosome 6"/>
</dbReference>
<dbReference type="GO" id="GO:0010133">
    <property type="term" value="P:L-proline catabolic process to L-glutamate"/>
    <property type="evidence" value="ECO:0007669"/>
    <property type="project" value="TreeGrafter"/>
</dbReference>
<dbReference type="PANTHER" id="PTHR13914:SF0">
    <property type="entry name" value="PROLINE DEHYDROGENASE 1, MITOCHONDRIAL"/>
    <property type="match status" value="1"/>
</dbReference>
<dbReference type="AlphaFoldDB" id="A0A9P0CGK2"/>
<evidence type="ECO:0000256" key="3">
    <source>
        <dbReference type="ARBA" id="ARBA00023002"/>
    </source>
</evidence>
<keyword evidence="8" id="KW-1185">Reference proteome</keyword>
<dbReference type="EC" id="1.5.5.2" evidence="5"/>
<proteinExistence type="inferred from homology"/>